<reference evidence="2" key="1">
    <citation type="submission" date="2015-03" db="EMBL/GenBank/DDBJ databases">
        <authorList>
            <consortium name="Pathogen Informatics"/>
        </authorList>
    </citation>
    <scope>NUCLEOTIDE SEQUENCE [LARGE SCALE GENOMIC DNA]</scope>
    <source>
        <strain evidence="2">R148</strain>
    </source>
</reference>
<sequence length="173" mass="19855">MKTLQHYKNFVISKQEHDPELNGLVVYHVDEEGRDWYELQQTFREDTIKIGYNTEGLVCTVSQHVYALCPTGLSIVEVESLPDNFVLEYGAYEYANGRVIPHIPSDVEIMIASDERRKQLMSDISVEVAILQGVADSNDATERELSRLAVLKEYRLALYRLDVNQPWPVLPLE</sequence>
<accession>A0A0H5LRG7</accession>
<gene>
    <name evidence="1" type="ORF">ERS008476_00491</name>
</gene>
<dbReference type="EMBL" id="CWJI01000001">
    <property type="protein sequence ID" value="CRY53592.1"/>
    <property type="molecule type" value="Genomic_DNA"/>
</dbReference>
<proteinExistence type="predicted"/>
<dbReference type="Pfam" id="PF02413">
    <property type="entry name" value="Caudo_TAP"/>
    <property type="match status" value="1"/>
</dbReference>
<dbReference type="InterPro" id="IPR003458">
    <property type="entry name" value="Phage_T4_Gp38_tail_assem"/>
</dbReference>
<dbReference type="RefSeq" id="WP_053008814.1">
    <property type="nucleotide sequence ID" value="NZ_CWJI01000001.1"/>
</dbReference>
<evidence type="ECO:0000313" key="2">
    <source>
        <dbReference type="Proteomes" id="UP000043316"/>
    </source>
</evidence>
<dbReference type="Proteomes" id="UP000043316">
    <property type="component" value="Unassembled WGS sequence"/>
</dbReference>
<organism evidence="1 2">
    <name type="scientific">Yersinia intermedia</name>
    <dbReference type="NCBI Taxonomy" id="631"/>
    <lineage>
        <taxon>Bacteria</taxon>
        <taxon>Pseudomonadati</taxon>
        <taxon>Pseudomonadota</taxon>
        <taxon>Gammaproteobacteria</taxon>
        <taxon>Enterobacterales</taxon>
        <taxon>Yersiniaceae</taxon>
        <taxon>Yersinia</taxon>
    </lineage>
</organism>
<dbReference type="AlphaFoldDB" id="A0A0H5LRG7"/>
<name>A0A0H5LRG7_YERIN</name>
<protein>
    <submittedName>
        <fullName evidence="1">Bacteriophage protein</fullName>
    </submittedName>
</protein>
<evidence type="ECO:0000313" key="1">
    <source>
        <dbReference type="EMBL" id="CRY53592.1"/>
    </source>
</evidence>